<evidence type="ECO:0000313" key="3">
    <source>
        <dbReference type="Proteomes" id="UP000298216"/>
    </source>
</evidence>
<sequence>MSRSRRPHWVIALVLIALGFITYLIIGDFFWRNAHLVGNSEDAVMPPAQAREGVPSPPTN</sequence>
<keyword evidence="1" id="KW-1133">Transmembrane helix</keyword>
<name>A0A4Y9RYV2_9CAUL</name>
<dbReference type="RefSeq" id="WP_135193622.1">
    <property type="nucleotide sequence ID" value="NZ_SPVH01000002.1"/>
</dbReference>
<keyword evidence="3" id="KW-1185">Reference proteome</keyword>
<evidence type="ECO:0000256" key="1">
    <source>
        <dbReference type="SAM" id="Phobius"/>
    </source>
</evidence>
<dbReference type="Proteomes" id="UP000298216">
    <property type="component" value="Unassembled WGS sequence"/>
</dbReference>
<gene>
    <name evidence="2" type="ORF">EGY25_03275</name>
</gene>
<keyword evidence="1" id="KW-0812">Transmembrane</keyword>
<feature type="transmembrane region" description="Helical" evidence="1">
    <location>
        <begin position="9"/>
        <end position="31"/>
    </location>
</feature>
<accession>A0A4Y9RYV2</accession>
<organism evidence="2 3">
    <name type="scientific">Brevundimonas intermedia</name>
    <dbReference type="NCBI Taxonomy" id="74315"/>
    <lineage>
        <taxon>Bacteria</taxon>
        <taxon>Pseudomonadati</taxon>
        <taxon>Pseudomonadota</taxon>
        <taxon>Alphaproteobacteria</taxon>
        <taxon>Caulobacterales</taxon>
        <taxon>Caulobacteraceae</taxon>
        <taxon>Brevundimonas</taxon>
    </lineage>
</organism>
<reference evidence="2 3" key="1">
    <citation type="submission" date="2019-03" db="EMBL/GenBank/DDBJ databases">
        <title>Draft genome of Brevundimonas sp. a heavy metal resistant soil bacteria.</title>
        <authorList>
            <person name="Soto J."/>
        </authorList>
    </citation>
    <scope>NUCLEOTIDE SEQUENCE [LARGE SCALE GENOMIC DNA]</scope>
    <source>
        <strain evidence="2 3">B-10</strain>
    </source>
</reference>
<evidence type="ECO:0000313" key="2">
    <source>
        <dbReference type="EMBL" id="TFW14234.1"/>
    </source>
</evidence>
<keyword evidence="1" id="KW-0472">Membrane</keyword>
<proteinExistence type="predicted"/>
<dbReference type="EMBL" id="SPVH01000002">
    <property type="protein sequence ID" value="TFW14234.1"/>
    <property type="molecule type" value="Genomic_DNA"/>
</dbReference>
<protein>
    <submittedName>
        <fullName evidence="2">Uncharacterized protein</fullName>
    </submittedName>
</protein>
<dbReference type="AlphaFoldDB" id="A0A4Y9RYV2"/>
<comment type="caution">
    <text evidence="2">The sequence shown here is derived from an EMBL/GenBank/DDBJ whole genome shotgun (WGS) entry which is preliminary data.</text>
</comment>